<evidence type="ECO:0000313" key="12">
    <source>
        <dbReference type="Proteomes" id="UP000183832"/>
    </source>
</evidence>
<keyword evidence="4" id="KW-0597">Phosphoprotein</keyword>
<feature type="region of interest" description="Disordered" evidence="9">
    <location>
        <begin position="656"/>
        <end position="690"/>
    </location>
</feature>
<evidence type="ECO:0000256" key="6">
    <source>
        <dbReference type="ARBA" id="ARBA00023125"/>
    </source>
</evidence>
<feature type="region of interest" description="Disordered" evidence="9">
    <location>
        <begin position="129"/>
        <end position="156"/>
    </location>
</feature>
<keyword evidence="7" id="KW-0804">Transcription</keyword>
<evidence type="ECO:0000256" key="3">
    <source>
        <dbReference type="ARBA" id="ARBA00022490"/>
    </source>
</evidence>
<dbReference type="GO" id="GO:0005634">
    <property type="term" value="C:nucleus"/>
    <property type="evidence" value="ECO:0007669"/>
    <property type="project" value="UniProtKB-SubCell"/>
</dbReference>
<feature type="region of interest" description="Disordered" evidence="9">
    <location>
        <begin position="193"/>
        <end position="226"/>
    </location>
</feature>
<dbReference type="SMART" id="SM00429">
    <property type="entry name" value="IPT"/>
    <property type="match status" value="1"/>
</dbReference>
<dbReference type="InterPro" id="IPR013783">
    <property type="entry name" value="Ig-like_fold"/>
</dbReference>
<feature type="compositionally biased region" description="Low complexity" evidence="9">
    <location>
        <begin position="208"/>
        <end position="226"/>
    </location>
</feature>
<keyword evidence="8" id="KW-0539">Nucleus</keyword>
<protein>
    <submittedName>
        <fullName evidence="11">CLUMA_CG011224, isoform A</fullName>
    </submittedName>
</protein>
<feature type="compositionally biased region" description="Low complexity" evidence="9">
    <location>
        <begin position="147"/>
        <end position="156"/>
    </location>
</feature>
<evidence type="ECO:0000313" key="11">
    <source>
        <dbReference type="EMBL" id="CRK97848.1"/>
    </source>
</evidence>
<comment type="subcellular location">
    <subcellularLocation>
        <location evidence="2">Cytoplasm</location>
    </subcellularLocation>
    <subcellularLocation>
        <location evidence="1">Nucleus</location>
    </subcellularLocation>
</comment>
<dbReference type="Gene3D" id="2.60.40.340">
    <property type="entry name" value="Rel homology domain (RHD), DNA-binding domain"/>
    <property type="match status" value="1"/>
</dbReference>
<dbReference type="GO" id="GO:0000981">
    <property type="term" value="F:DNA-binding transcription factor activity, RNA polymerase II-specific"/>
    <property type="evidence" value="ECO:0007669"/>
    <property type="project" value="TreeGrafter"/>
</dbReference>
<evidence type="ECO:0000259" key="10">
    <source>
        <dbReference type="PROSITE" id="PS50254"/>
    </source>
</evidence>
<sequence>MLLKFNSNERSTGYTNGKGKTVKLTSRLHRKTIRIASKPGKKTPGKKISFGKNQKNFHASKNFPPTTTSLCDNSNDSGLGFEESHQHHLSALALTATNVTSNNNINNNNANYRQLSALRYSEVIQSPSTVTQPVQEKSKAKRVVTMSSNNSSRSSLAARLNQSFSLRTEHEDTCNSDDFSSYYAENKSKLGSLSPTDTFYQSSPEKLSFSGSEGSSPVASSDNSSSPLSSAALEAFEVLPSSLQKQFHHTSRDGSVQLQIVTQPEQQHRARYQTEGSRGAVKDRSGNGFPVVKLNGYNKPTTLQVFIGNDVGRVSPHIFYQACKVSGKNSTPCSEMKTEGTMVIEIEMKPENDMTVICDCVGILKERNVDVEHRLGRNNALTATVTRNKKKSTKCRIVFRVKINEDSEFLQVCSNTITCTQPPGVPEICKKSLDSCSVNGGKELFIIGKNFLKDTKVTFVQYEDNRQMKVLWEETVQPDKEYLQQTHLICVVPSYPNSEGVLEEIPVHIYVTSSNKKSELHNFAFTPFSESGSGSFSNSPVSPTPTETITLKTEFIDQTPIVTVINGGEQPQQQQQPQQDVLTSSPVVGLVQTSVPGSVKNMMYGDSPMIDVTGIPNSFVNQETQALIASSHVQDILDGFKMPSSEGTIEMCHIKNEQRSPEQASSPSPPQPPVAMLSPHTPPQQLSPVQQQQVVENFLNMIVQSSVMSDPPLIENHHHLPQDIVLNSPSVVTTTSSVMQPEQLTNSPPTIMINNTIAPALCGEPTMMAVQMVQNEMNTIGPSSIEGPSASSIVSNAVSDATAETQAVVKQMIAQAAAEILSENVTENQTTISNFISNIMPAPEQQQMANTQQLQQMLVQELNGTNTILQDVVKKDEKTTNTTQEVGQNVLINATPVTTTTTSIAQPFSPTTQDLTTMSESDLISFINPSVFM</sequence>
<dbReference type="GO" id="GO:0000978">
    <property type="term" value="F:RNA polymerase II cis-regulatory region sequence-specific DNA binding"/>
    <property type="evidence" value="ECO:0007669"/>
    <property type="project" value="TreeGrafter"/>
</dbReference>
<dbReference type="AlphaFoldDB" id="A0A1J1IC95"/>
<dbReference type="InterPro" id="IPR008967">
    <property type="entry name" value="p53-like_TF_DNA-bd_sf"/>
</dbReference>
<dbReference type="GO" id="GO:0005737">
    <property type="term" value="C:cytoplasm"/>
    <property type="evidence" value="ECO:0007669"/>
    <property type="project" value="UniProtKB-SubCell"/>
</dbReference>
<keyword evidence="12" id="KW-1185">Reference proteome</keyword>
<evidence type="ECO:0000256" key="5">
    <source>
        <dbReference type="ARBA" id="ARBA00023015"/>
    </source>
</evidence>
<reference evidence="11 12" key="1">
    <citation type="submission" date="2015-04" db="EMBL/GenBank/DDBJ databases">
        <authorList>
            <person name="Syromyatnikov M.Y."/>
            <person name="Popov V.N."/>
        </authorList>
    </citation>
    <scope>NUCLEOTIDE SEQUENCE [LARGE SCALE GENOMIC DNA]</scope>
</reference>
<dbReference type="InterPro" id="IPR002909">
    <property type="entry name" value="IPT_dom"/>
</dbReference>
<dbReference type="OrthoDB" id="7791075at2759"/>
<feature type="compositionally biased region" description="Low complexity" evidence="9">
    <location>
        <begin position="674"/>
        <end position="690"/>
    </location>
</feature>
<dbReference type="PANTHER" id="PTHR12533">
    <property type="entry name" value="NFAT"/>
    <property type="match status" value="1"/>
</dbReference>
<evidence type="ECO:0000256" key="9">
    <source>
        <dbReference type="SAM" id="MobiDB-lite"/>
    </source>
</evidence>
<dbReference type="Gene3D" id="2.60.40.10">
    <property type="entry name" value="Immunoglobulins"/>
    <property type="match status" value="1"/>
</dbReference>
<dbReference type="GO" id="GO:0005667">
    <property type="term" value="C:transcription regulator complex"/>
    <property type="evidence" value="ECO:0007669"/>
    <property type="project" value="TreeGrafter"/>
</dbReference>
<feature type="compositionally biased region" description="Polar residues" evidence="9">
    <location>
        <begin position="51"/>
        <end position="71"/>
    </location>
</feature>
<gene>
    <name evidence="11" type="ORF">CLUMA_CG011224</name>
</gene>
<proteinExistence type="predicted"/>
<keyword evidence="6" id="KW-0238">DNA-binding</keyword>
<evidence type="ECO:0000256" key="4">
    <source>
        <dbReference type="ARBA" id="ARBA00022553"/>
    </source>
</evidence>
<dbReference type="SUPFAM" id="SSF81296">
    <property type="entry name" value="E set domains"/>
    <property type="match status" value="1"/>
</dbReference>
<dbReference type="InterPro" id="IPR011539">
    <property type="entry name" value="RHD_DNA_bind_dom"/>
</dbReference>
<keyword evidence="3" id="KW-0963">Cytoplasm</keyword>
<evidence type="ECO:0000256" key="2">
    <source>
        <dbReference type="ARBA" id="ARBA00004496"/>
    </source>
</evidence>
<organism evidence="11 12">
    <name type="scientific">Clunio marinus</name>
    <dbReference type="NCBI Taxonomy" id="568069"/>
    <lineage>
        <taxon>Eukaryota</taxon>
        <taxon>Metazoa</taxon>
        <taxon>Ecdysozoa</taxon>
        <taxon>Arthropoda</taxon>
        <taxon>Hexapoda</taxon>
        <taxon>Insecta</taxon>
        <taxon>Pterygota</taxon>
        <taxon>Neoptera</taxon>
        <taxon>Endopterygota</taxon>
        <taxon>Diptera</taxon>
        <taxon>Nematocera</taxon>
        <taxon>Chironomoidea</taxon>
        <taxon>Chironomidae</taxon>
        <taxon>Clunio</taxon>
    </lineage>
</organism>
<dbReference type="PANTHER" id="PTHR12533:SF7">
    <property type="entry name" value="NFAT NUCLEAR FACTOR, ISOFORM B"/>
    <property type="match status" value="1"/>
</dbReference>
<dbReference type="Pfam" id="PF16179">
    <property type="entry name" value="RHD_dimer"/>
    <property type="match status" value="1"/>
</dbReference>
<dbReference type="PRINTS" id="PR01789">
    <property type="entry name" value="NUCFACTORATC"/>
</dbReference>
<feature type="compositionally biased region" description="Polar residues" evidence="9">
    <location>
        <begin position="193"/>
        <end position="205"/>
    </location>
</feature>
<evidence type="ECO:0000256" key="8">
    <source>
        <dbReference type="ARBA" id="ARBA00023242"/>
    </source>
</evidence>
<dbReference type="InterPro" id="IPR037059">
    <property type="entry name" value="RHD_DNA_bind_dom_sf"/>
</dbReference>
<dbReference type="EMBL" id="CVRI01000047">
    <property type="protein sequence ID" value="CRK97848.1"/>
    <property type="molecule type" value="Genomic_DNA"/>
</dbReference>
<name>A0A1J1IC95_9DIPT</name>
<dbReference type="Pfam" id="PF00554">
    <property type="entry name" value="RHD_DNA_bind"/>
    <property type="match status" value="1"/>
</dbReference>
<dbReference type="InterPro" id="IPR014756">
    <property type="entry name" value="Ig_E-set"/>
</dbReference>
<feature type="region of interest" description="Disordered" evidence="9">
    <location>
        <begin position="38"/>
        <end position="71"/>
    </location>
</feature>
<dbReference type="GO" id="GO:0048731">
    <property type="term" value="P:system development"/>
    <property type="evidence" value="ECO:0007669"/>
    <property type="project" value="UniProtKB-ARBA"/>
</dbReference>
<dbReference type="Proteomes" id="UP000183832">
    <property type="component" value="Unassembled WGS sequence"/>
</dbReference>
<accession>A0A1J1IC95</accession>
<evidence type="ECO:0000256" key="1">
    <source>
        <dbReference type="ARBA" id="ARBA00004123"/>
    </source>
</evidence>
<feature type="domain" description="RHD" evidence="10">
    <location>
        <begin position="251"/>
        <end position="406"/>
    </location>
</feature>
<dbReference type="InterPro" id="IPR032397">
    <property type="entry name" value="RHD_dimer"/>
</dbReference>
<feature type="region of interest" description="Disordered" evidence="9">
    <location>
        <begin position="264"/>
        <end position="285"/>
    </location>
</feature>
<dbReference type="PROSITE" id="PS50254">
    <property type="entry name" value="REL_2"/>
    <property type="match status" value="1"/>
</dbReference>
<dbReference type="SUPFAM" id="SSF49417">
    <property type="entry name" value="p53-like transcription factors"/>
    <property type="match status" value="1"/>
</dbReference>
<dbReference type="STRING" id="568069.A0A1J1IC95"/>
<evidence type="ECO:0000256" key="7">
    <source>
        <dbReference type="ARBA" id="ARBA00023163"/>
    </source>
</evidence>
<dbReference type="GO" id="GO:0048468">
    <property type="term" value="P:cell development"/>
    <property type="evidence" value="ECO:0007669"/>
    <property type="project" value="UniProtKB-ARBA"/>
</dbReference>
<dbReference type="FunFam" id="2.60.40.340:FF:000002">
    <property type="entry name" value="Nuclear factor of activated T-cells 5, tonicity-responsive"/>
    <property type="match status" value="1"/>
</dbReference>
<keyword evidence="5" id="KW-0805">Transcription regulation</keyword>
<dbReference type="InterPro" id="IPR008366">
    <property type="entry name" value="NFAT"/>
</dbReference>